<sequence length="583" mass="66843">MMKTGELRGIDRYSTFGLRDEWMPLIFTHEDKWYEKNNLGPVQVKAVRSWLADAGLMAGKRVTPLFRRIRELYFLEPVAAWQILWVNLYHGSPIVKLFCDHVGFDEYLDKNGVIETIRADLGDLKDSTIKNPVSALINMFENSRLGAILSMGKTRNTQIKRIHLDDLDHHVVAYALYKLAEEIDTWEIELEYLYGDDCPGGPFRLFGISEESLTLKLQESPSITLTDGVIHLDGRSSTEILDGYISSLRTYSTERPDLNPEDVRFRDKLNESIIREPEKLLGERRDDLEGFLKGFSLRELRIRYASTVNPEVSYDDPHDSGPDIRVALILRIHDGMPPATLEGPDNVLMVSPDASMTAETYELLLDHMTLLLSSGDSEHGEVAERIISAWVGDMMDSGFQWYLNGESGREDKLYGLSELINSELSRRIFHSGPENLPEIRGNRNLWKTGNYPKVFEIFFFSENLEEFKRKTGSGLFRFVAHILRGPRGDWIVDENLNLLPEVYHPLKTMVDVTVEKFSRGDLDPVAEMRFLSRPPYGLKGDMIGHAVVSFILRTLRGHMVKDGRLLEDEEFRVLKQRIIEGWE</sequence>
<dbReference type="Proteomes" id="UP000256864">
    <property type="component" value="Unassembled WGS sequence"/>
</dbReference>
<dbReference type="AlphaFoldDB" id="A0A371NEF3"/>
<reference evidence="1 2" key="1">
    <citation type="submission" date="2018-07" db="EMBL/GenBank/DDBJ databases">
        <title>Genomic Encyclopedia of Type Strains, Phase IV (KMG-IV): sequencing the most valuable type-strain genomes for metagenomic binning, comparative biology and taxonomic classification.</title>
        <authorList>
            <person name="Goeker M."/>
        </authorList>
    </citation>
    <scope>NUCLEOTIDE SEQUENCE [LARGE SCALE GENOMIC DNA]</scope>
    <source>
        <strain evidence="1 2">DSM 7466</strain>
    </source>
</reference>
<accession>A0A371NEF3</accession>
<keyword evidence="2" id="KW-1185">Reference proteome</keyword>
<dbReference type="EMBL" id="QREL01000001">
    <property type="protein sequence ID" value="REE28844.1"/>
    <property type="molecule type" value="Genomic_DNA"/>
</dbReference>
<gene>
    <name evidence="1" type="ORF">C7452_0869</name>
</gene>
<evidence type="ECO:0000313" key="1">
    <source>
        <dbReference type="EMBL" id="REE28844.1"/>
    </source>
</evidence>
<organism evidence="1 2">
    <name type="scientific">Methanothermobacter defluvii</name>
    <dbReference type="NCBI Taxonomy" id="49339"/>
    <lineage>
        <taxon>Archaea</taxon>
        <taxon>Methanobacteriati</taxon>
        <taxon>Methanobacteriota</taxon>
        <taxon>Methanomada group</taxon>
        <taxon>Methanobacteria</taxon>
        <taxon>Methanobacteriales</taxon>
        <taxon>Methanobacteriaceae</taxon>
        <taxon>Methanothermobacter</taxon>
    </lineage>
</organism>
<name>A0A371NEF3_9EURY</name>
<protein>
    <submittedName>
        <fullName evidence="1">Uncharacterized protein</fullName>
    </submittedName>
</protein>
<comment type="caution">
    <text evidence="1">The sequence shown here is derived from an EMBL/GenBank/DDBJ whole genome shotgun (WGS) entry which is preliminary data.</text>
</comment>
<proteinExistence type="predicted"/>
<evidence type="ECO:0000313" key="2">
    <source>
        <dbReference type="Proteomes" id="UP000256864"/>
    </source>
</evidence>